<reference evidence="2 3" key="1">
    <citation type="journal article" date="2009" name="Stand. Genomic Sci.">
        <title>Complete genome sequence of Actinosynnema mirum type strain (101).</title>
        <authorList>
            <person name="Land M."/>
            <person name="Lapidus A."/>
            <person name="Mayilraj S."/>
            <person name="Chen F."/>
            <person name="Copeland A."/>
            <person name="Del Rio T.G."/>
            <person name="Nolan M."/>
            <person name="Lucas S."/>
            <person name="Tice H."/>
            <person name="Cheng J.F."/>
            <person name="Chertkov O."/>
            <person name="Bruce D."/>
            <person name="Goodwin L."/>
            <person name="Pitluck S."/>
            <person name="Rohde M."/>
            <person name="Goker M."/>
            <person name="Pati A."/>
            <person name="Ivanova N."/>
            <person name="Mavromatis K."/>
            <person name="Chen A."/>
            <person name="Palaniappan K."/>
            <person name="Hauser L."/>
            <person name="Chang Y.J."/>
            <person name="Jeffries C.C."/>
            <person name="Brettin T."/>
            <person name="Detter J.C."/>
            <person name="Han C."/>
            <person name="Chain P."/>
            <person name="Tindall B.J."/>
            <person name="Bristow J."/>
            <person name="Eisen J.A."/>
            <person name="Markowitz V."/>
            <person name="Hugenholtz P."/>
            <person name="Kyrpides N.C."/>
            <person name="Klenk H.P."/>
        </authorList>
    </citation>
    <scope>NUCLEOTIDE SEQUENCE [LARGE SCALE GENOMIC DNA]</scope>
    <source>
        <strain evidence="3">ATCC 29888 / DSM 43827 / JCM 3225 / NBRC 14064 / NCIMB 13271 / NRRL B-12336 / IMRU 3971 / 101</strain>
    </source>
</reference>
<dbReference type="Proteomes" id="UP000002213">
    <property type="component" value="Chromosome"/>
</dbReference>
<dbReference type="AlphaFoldDB" id="C6WP86"/>
<organism evidence="2 3">
    <name type="scientific">Actinosynnema mirum (strain ATCC 29888 / DSM 43827 / JCM 3225 / NBRC 14064 / NCIMB 13271 / NRRL B-12336 / IMRU 3971 / 101)</name>
    <dbReference type="NCBI Taxonomy" id="446462"/>
    <lineage>
        <taxon>Bacteria</taxon>
        <taxon>Bacillati</taxon>
        <taxon>Actinomycetota</taxon>
        <taxon>Actinomycetes</taxon>
        <taxon>Pseudonocardiales</taxon>
        <taxon>Pseudonocardiaceae</taxon>
        <taxon>Actinosynnema</taxon>
    </lineage>
</organism>
<dbReference type="HOGENOM" id="CLU_3283595_0_0_11"/>
<evidence type="ECO:0000313" key="2">
    <source>
        <dbReference type="EMBL" id="ACU38588.1"/>
    </source>
</evidence>
<gene>
    <name evidence="2" type="ordered locus">Amir_4759</name>
</gene>
<accession>C6WP86</accession>
<evidence type="ECO:0000256" key="1">
    <source>
        <dbReference type="SAM" id="MobiDB-lite"/>
    </source>
</evidence>
<protein>
    <submittedName>
        <fullName evidence="2">Uncharacterized protein</fullName>
    </submittedName>
</protein>
<keyword evidence="3" id="KW-1185">Reference proteome</keyword>
<feature type="compositionally biased region" description="Basic and acidic residues" evidence="1">
    <location>
        <begin position="10"/>
        <end position="23"/>
    </location>
</feature>
<dbReference type="STRING" id="446462.Amir_4759"/>
<name>C6WP86_ACTMD</name>
<evidence type="ECO:0000313" key="3">
    <source>
        <dbReference type="Proteomes" id="UP000002213"/>
    </source>
</evidence>
<feature type="region of interest" description="Disordered" evidence="1">
    <location>
        <begin position="1"/>
        <end position="23"/>
    </location>
</feature>
<dbReference type="EMBL" id="CP001630">
    <property type="protein sequence ID" value="ACU38588.1"/>
    <property type="molecule type" value="Genomic_DNA"/>
</dbReference>
<dbReference type="KEGG" id="ami:Amir_4759"/>
<sequence>MVEVVPAGQRGDHDASRECDTDVGREVSPALRNGWVITAR</sequence>
<proteinExistence type="predicted"/>